<organism evidence="1 2">
    <name type="scientific">Ambispora gerdemannii</name>
    <dbReference type="NCBI Taxonomy" id="144530"/>
    <lineage>
        <taxon>Eukaryota</taxon>
        <taxon>Fungi</taxon>
        <taxon>Fungi incertae sedis</taxon>
        <taxon>Mucoromycota</taxon>
        <taxon>Glomeromycotina</taxon>
        <taxon>Glomeromycetes</taxon>
        <taxon>Archaeosporales</taxon>
        <taxon>Ambisporaceae</taxon>
        <taxon>Ambispora</taxon>
    </lineage>
</organism>
<name>A0A9N9CYX5_9GLOM</name>
<keyword evidence="2" id="KW-1185">Reference proteome</keyword>
<evidence type="ECO:0000313" key="2">
    <source>
        <dbReference type="Proteomes" id="UP000789831"/>
    </source>
</evidence>
<sequence length="140" mass="15516">MSFASPISCVTLRSSPSPTTITTIQLFTSLLAKSVTTVDAKGAGISVPLALLATFGLRLADINTSLTNVKQLLCVTRSRLDRIYVTVMAQLPEKSWERRKQSQFSGLVIGLFRTPRLLTLRYFTITCYPMSRATYTNMNC</sequence>
<protein>
    <submittedName>
        <fullName evidence="1">145_t:CDS:1</fullName>
    </submittedName>
</protein>
<accession>A0A9N9CYX5</accession>
<proteinExistence type="predicted"/>
<gene>
    <name evidence="1" type="ORF">AGERDE_LOCUS9860</name>
</gene>
<reference evidence="1" key="1">
    <citation type="submission" date="2021-06" db="EMBL/GenBank/DDBJ databases">
        <authorList>
            <person name="Kallberg Y."/>
            <person name="Tangrot J."/>
            <person name="Rosling A."/>
        </authorList>
    </citation>
    <scope>NUCLEOTIDE SEQUENCE</scope>
    <source>
        <strain evidence="1">MT106</strain>
    </source>
</reference>
<comment type="caution">
    <text evidence="1">The sequence shown here is derived from an EMBL/GenBank/DDBJ whole genome shotgun (WGS) entry which is preliminary data.</text>
</comment>
<dbReference type="AlphaFoldDB" id="A0A9N9CYX5"/>
<evidence type="ECO:0000313" key="1">
    <source>
        <dbReference type="EMBL" id="CAG8616587.1"/>
    </source>
</evidence>
<dbReference type="EMBL" id="CAJVPL010002654">
    <property type="protein sequence ID" value="CAG8616587.1"/>
    <property type="molecule type" value="Genomic_DNA"/>
</dbReference>
<dbReference type="Proteomes" id="UP000789831">
    <property type="component" value="Unassembled WGS sequence"/>
</dbReference>